<proteinExistence type="predicted"/>
<keyword evidence="1" id="KW-0472">Membrane</keyword>
<protein>
    <recommendedName>
        <fullName evidence="2">YdbS-like PH domain-containing protein</fullName>
    </recommendedName>
</protein>
<dbReference type="PATRIC" id="fig|571915.4.peg.631"/>
<organism evidence="3 4">
    <name type="scientific">Corynebacterium mustelae</name>
    <dbReference type="NCBI Taxonomy" id="571915"/>
    <lineage>
        <taxon>Bacteria</taxon>
        <taxon>Bacillati</taxon>
        <taxon>Actinomycetota</taxon>
        <taxon>Actinomycetes</taxon>
        <taxon>Mycobacteriales</taxon>
        <taxon>Corynebacteriaceae</taxon>
        <taxon>Corynebacterium</taxon>
    </lineage>
</organism>
<feature type="transmembrane region" description="Helical" evidence="1">
    <location>
        <begin position="21"/>
        <end position="37"/>
    </location>
</feature>
<feature type="domain" description="YdbS-like PH" evidence="2">
    <location>
        <begin position="70"/>
        <end position="143"/>
    </location>
</feature>
<dbReference type="RefSeq" id="WP_047261258.1">
    <property type="nucleotide sequence ID" value="NZ_CP011542.1"/>
</dbReference>
<keyword evidence="1" id="KW-1133">Transmembrane helix</keyword>
<dbReference type="EMBL" id="CP011542">
    <property type="protein sequence ID" value="AKK04942.1"/>
    <property type="molecule type" value="Genomic_DNA"/>
</dbReference>
<reference evidence="4" key="2">
    <citation type="submission" date="2015-05" db="EMBL/GenBank/DDBJ databases">
        <title>Complete genome sequence of Corynebacterium mustelae DSM 45274, isolated from various tissues of a male ferret with lethal sepsis.</title>
        <authorList>
            <person name="Ruckert C."/>
            <person name="Albersmeier A."/>
            <person name="Winkler A."/>
            <person name="Tauch A."/>
        </authorList>
    </citation>
    <scope>NUCLEOTIDE SEQUENCE [LARGE SCALE GENOMIC DNA]</scope>
    <source>
        <strain evidence="4">DSM 45274</strain>
    </source>
</reference>
<dbReference type="AlphaFoldDB" id="A0A0G3H1F3"/>
<dbReference type="InterPro" id="IPR005182">
    <property type="entry name" value="YdbS-like_PH"/>
</dbReference>
<evidence type="ECO:0000313" key="4">
    <source>
        <dbReference type="Proteomes" id="UP000035199"/>
    </source>
</evidence>
<dbReference type="STRING" id="571915.CMUST_02990"/>
<evidence type="ECO:0000313" key="3">
    <source>
        <dbReference type="EMBL" id="AKK04942.1"/>
    </source>
</evidence>
<name>A0A0G3H1F3_9CORY</name>
<evidence type="ECO:0000259" key="2">
    <source>
        <dbReference type="Pfam" id="PF03703"/>
    </source>
</evidence>
<accession>A0A0G3H1F3</accession>
<dbReference type="OrthoDB" id="7364633at2"/>
<gene>
    <name evidence="3" type="ORF">CMUST_02990</name>
</gene>
<evidence type="ECO:0000256" key="1">
    <source>
        <dbReference type="SAM" id="Phobius"/>
    </source>
</evidence>
<reference evidence="3 4" key="1">
    <citation type="journal article" date="2015" name="Genome Announc.">
        <title>Complete Genome Sequence of the Type Strain Corynebacterium mustelae DSM 45274, Isolated from Various Tissues of a Male Ferret with Lethal Sepsis.</title>
        <authorList>
            <person name="Ruckert C."/>
            <person name="Eimer J."/>
            <person name="Winkler A."/>
            <person name="Tauch A."/>
        </authorList>
    </citation>
    <scope>NUCLEOTIDE SEQUENCE [LARGE SCALE GENOMIC DNA]</scope>
    <source>
        <strain evidence="3 4">DSM 45274</strain>
    </source>
</reference>
<sequence>MEQQLNPVSPDLTKVRYFSRLPWYILPALVFAVGALVDVNLWWGWYVAAGFMLLSTWQAWLIPKQVERLGWLETEDNLLLSKGKLWHTFTVVPYGRVQYVDVTQGPFERMYNLKSLKLNTASATVDASIRGLDAQLADELRQRVAQRAKEKMIDL</sequence>
<dbReference type="KEGG" id="cmv:CMUST_02990"/>
<keyword evidence="1" id="KW-0812">Transmembrane</keyword>
<dbReference type="Pfam" id="PF03703">
    <property type="entry name" value="bPH_2"/>
    <property type="match status" value="1"/>
</dbReference>
<dbReference type="PANTHER" id="PTHR34473:SF3">
    <property type="entry name" value="TRANSMEMBRANE PROTEIN-RELATED"/>
    <property type="match status" value="1"/>
</dbReference>
<keyword evidence="4" id="KW-1185">Reference proteome</keyword>
<dbReference type="PANTHER" id="PTHR34473">
    <property type="entry name" value="UPF0699 TRANSMEMBRANE PROTEIN YDBS"/>
    <property type="match status" value="1"/>
</dbReference>
<dbReference type="Proteomes" id="UP000035199">
    <property type="component" value="Chromosome"/>
</dbReference>